<evidence type="ECO:0000313" key="2">
    <source>
        <dbReference type="Proteomes" id="UP000598196"/>
    </source>
</evidence>
<evidence type="ECO:0000313" key="1">
    <source>
        <dbReference type="EMBL" id="GGO30068.1"/>
    </source>
</evidence>
<name>A0A917YJ10_9RHOB</name>
<dbReference type="Proteomes" id="UP000598196">
    <property type="component" value="Unassembled WGS sequence"/>
</dbReference>
<organism evidence="1 2">
    <name type="scientific">Gemmobacter aquaticus</name>
    <dbReference type="NCBI Taxonomy" id="490185"/>
    <lineage>
        <taxon>Bacteria</taxon>
        <taxon>Pseudomonadati</taxon>
        <taxon>Pseudomonadota</taxon>
        <taxon>Alphaproteobacteria</taxon>
        <taxon>Rhodobacterales</taxon>
        <taxon>Paracoccaceae</taxon>
        <taxon>Gemmobacter</taxon>
    </lineage>
</organism>
<dbReference type="OrthoDB" id="323914at2"/>
<protein>
    <recommendedName>
        <fullName evidence="3">Lipid A 3-O-deacylase (PagL)</fullName>
    </recommendedName>
</protein>
<dbReference type="EMBL" id="BMLP01000001">
    <property type="protein sequence ID" value="GGO30068.1"/>
    <property type="molecule type" value="Genomic_DNA"/>
</dbReference>
<sequence>MGDVLINAPKLPQDWAYDDDYLVAIALSRKIGTLWGRIELEPEVGIAQRFDIQHETEIWGAVYFRYGDFPWNDRVKTTMGVSVGLNYASDVSPQEDERSKTGEGYRLQHFFSPEITFALPENENNELLIRFHHRSGVFGLMNDGGGASQYLTIGVRHRF</sequence>
<keyword evidence="2" id="KW-1185">Reference proteome</keyword>
<proteinExistence type="predicted"/>
<dbReference type="RefSeq" id="WP_146284838.1">
    <property type="nucleotide sequence ID" value="NZ_BMLP01000001.1"/>
</dbReference>
<gene>
    <name evidence="1" type="ORF">GCM10010991_14590</name>
</gene>
<comment type="caution">
    <text evidence="1">The sequence shown here is derived from an EMBL/GenBank/DDBJ whole genome shotgun (WGS) entry which is preliminary data.</text>
</comment>
<evidence type="ECO:0008006" key="3">
    <source>
        <dbReference type="Google" id="ProtNLM"/>
    </source>
</evidence>
<dbReference type="AlphaFoldDB" id="A0A917YJ10"/>
<accession>A0A917YJ10</accession>
<reference evidence="1 2" key="1">
    <citation type="journal article" date="2014" name="Int. J. Syst. Evol. Microbiol.">
        <title>Complete genome sequence of Corynebacterium casei LMG S-19264T (=DSM 44701T), isolated from a smear-ripened cheese.</title>
        <authorList>
            <consortium name="US DOE Joint Genome Institute (JGI-PGF)"/>
            <person name="Walter F."/>
            <person name="Albersmeier A."/>
            <person name="Kalinowski J."/>
            <person name="Ruckert C."/>
        </authorList>
    </citation>
    <scope>NUCLEOTIDE SEQUENCE [LARGE SCALE GENOMIC DNA]</scope>
    <source>
        <strain evidence="1 2">CGMCC 1.7029</strain>
    </source>
</reference>